<dbReference type="Pfam" id="PF13358">
    <property type="entry name" value="DDE_3"/>
    <property type="match status" value="1"/>
</dbReference>
<dbReference type="Gene3D" id="3.30.420.10">
    <property type="entry name" value="Ribonuclease H-like superfamily/Ribonuclease H"/>
    <property type="match status" value="1"/>
</dbReference>
<dbReference type="AlphaFoldDB" id="A0A4Y2PNF2"/>
<dbReference type="InterPro" id="IPR038717">
    <property type="entry name" value="Tc1-like_DDE_dom"/>
</dbReference>
<organism evidence="2 3">
    <name type="scientific">Araneus ventricosus</name>
    <name type="common">Orbweaver spider</name>
    <name type="synonym">Epeira ventricosa</name>
    <dbReference type="NCBI Taxonomy" id="182803"/>
    <lineage>
        <taxon>Eukaryota</taxon>
        <taxon>Metazoa</taxon>
        <taxon>Ecdysozoa</taxon>
        <taxon>Arthropoda</taxon>
        <taxon>Chelicerata</taxon>
        <taxon>Arachnida</taxon>
        <taxon>Araneae</taxon>
        <taxon>Araneomorphae</taxon>
        <taxon>Entelegynae</taxon>
        <taxon>Araneoidea</taxon>
        <taxon>Araneidae</taxon>
        <taxon>Araneus</taxon>
    </lineage>
</organism>
<accession>A0A4Y2PNF2</accession>
<evidence type="ECO:0000313" key="3">
    <source>
        <dbReference type="Proteomes" id="UP000499080"/>
    </source>
</evidence>
<proteinExistence type="predicted"/>
<dbReference type="PANTHER" id="PTHR46060">
    <property type="entry name" value="MARINER MOS1 TRANSPOSASE-LIKE PROTEIN"/>
    <property type="match status" value="1"/>
</dbReference>
<evidence type="ECO:0000259" key="1">
    <source>
        <dbReference type="Pfam" id="PF13358"/>
    </source>
</evidence>
<comment type="caution">
    <text evidence="2">The sequence shown here is derived from an EMBL/GenBank/DDBJ whole genome shotgun (WGS) entry which is preliminary data.</text>
</comment>
<dbReference type="OrthoDB" id="6431520at2759"/>
<dbReference type="EMBL" id="BGPR01133667">
    <property type="protein sequence ID" value="GBN51767.1"/>
    <property type="molecule type" value="Genomic_DNA"/>
</dbReference>
<sequence>MARRLKKWSCLEVRVAICFLRAKNVSTSEIHRASFLEAILRKSPGMFSDGAILLHDNVKPHTARKTQELLQKFKWEVWSHPPYSSDLASIYYFYFPKLKEHLSTARFSSNCEVKTAAEN</sequence>
<keyword evidence="3" id="KW-1185">Reference proteome</keyword>
<dbReference type="GO" id="GO:0003676">
    <property type="term" value="F:nucleic acid binding"/>
    <property type="evidence" value="ECO:0007669"/>
    <property type="project" value="InterPro"/>
</dbReference>
<dbReference type="PANTHER" id="PTHR46060:SF1">
    <property type="entry name" value="MARINER MOS1 TRANSPOSASE-LIKE PROTEIN"/>
    <property type="match status" value="1"/>
</dbReference>
<dbReference type="Proteomes" id="UP000499080">
    <property type="component" value="Unassembled WGS sequence"/>
</dbReference>
<feature type="domain" description="Tc1-like transposase DDE" evidence="1">
    <location>
        <begin position="23"/>
        <end position="110"/>
    </location>
</feature>
<dbReference type="InterPro" id="IPR052709">
    <property type="entry name" value="Transposase-MT_Hybrid"/>
</dbReference>
<protein>
    <recommendedName>
        <fullName evidence="1">Tc1-like transposase DDE domain-containing protein</fullName>
    </recommendedName>
</protein>
<gene>
    <name evidence="2" type="ORF">AVEN_80585_1</name>
</gene>
<reference evidence="2 3" key="1">
    <citation type="journal article" date="2019" name="Sci. Rep.">
        <title>Orb-weaving spider Araneus ventricosus genome elucidates the spidroin gene catalogue.</title>
        <authorList>
            <person name="Kono N."/>
            <person name="Nakamura H."/>
            <person name="Ohtoshi R."/>
            <person name="Moran D.A.P."/>
            <person name="Shinohara A."/>
            <person name="Yoshida Y."/>
            <person name="Fujiwara M."/>
            <person name="Mori M."/>
            <person name="Tomita M."/>
            <person name="Arakawa K."/>
        </authorList>
    </citation>
    <scope>NUCLEOTIDE SEQUENCE [LARGE SCALE GENOMIC DNA]</scope>
</reference>
<evidence type="ECO:0000313" key="2">
    <source>
        <dbReference type="EMBL" id="GBN51767.1"/>
    </source>
</evidence>
<name>A0A4Y2PNF2_ARAVE</name>
<dbReference type="InterPro" id="IPR036397">
    <property type="entry name" value="RNaseH_sf"/>
</dbReference>